<dbReference type="PANTHER" id="PTHR11851">
    <property type="entry name" value="METALLOPROTEASE"/>
    <property type="match status" value="1"/>
</dbReference>
<name>A0ABS2PC73_9BACL</name>
<feature type="domain" description="Peptidase M16 N-terminal" evidence="1">
    <location>
        <begin position="63"/>
        <end position="175"/>
    </location>
</feature>
<dbReference type="InterPro" id="IPR011765">
    <property type="entry name" value="Pept_M16_N"/>
</dbReference>
<comment type="caution">
    <text evidence="3">The sequence shown here is derived from an EMBL/GenBank/DDBJ whole genome shotgun (WGS) entry which is preliminary data.</text>
</comment>
<evidence type="ECO:0000259" key="2">
    <source>
        <dbReference type="Pfam" id="PF05193"/>
    </source>
</evidence>
<dbReference type="Pfam" id="PF00675">
    <property type="entry name" value="Peptidase_M16"/>
    <property type="match status" value="1"/>
</dbReference>
<dbReference type="Pfam" id="PF05193">
    <property type="entry name" value="Peptidase_M16_C"/>
    <property type="match status" value="1"/>
</dbReference>
<dbReference type="InterPro" id="IPR050361">
    <property type="entry name" value="MPP/UQCRC_Complex"/>
</dbReference>
<dbReference type="EMBL" id="JAFBEC010000004">
    <property type="protein sequence ID" value="MBM7632650.1"/>
    <property type="molecule type" value="Genomic_DNA"/>
</dbReference>
<feature type="domain" description="Peptidase M16 C-terminal" evidence="2">
    <location>
        <begin position="181"/>
        <end position="360"/>
    </location>
</feature>
<dbReference type="InterPro" id="IPR011249">
    <property type="entry name" value="Metalloenz_LuxS/M16"/>
</dbReference>
<proteinExistence type="predicted"/>
<reference evidence="3 4" key="1">
    <citation type="submission" date="2021-01" db="EMBL/GenBank/DDBJ databases">
        <title>Genomic Encyclopedia of Type Strains, Phase IV (KMG-IV): sequencing the most valuable type-strain genomes for metagenomic binning, comparative biology and taxonomic classification.</title>
        <authorList>
            <person name="Goeker M."/>
        </authorList>
    </citation>
    <scope>NUCLEOTIDE SEQUENCE [LARGE SCALE GENOMIC DNA]</scope>
    <source>
        <strain evidence="3 4">DSM 25540</strain>
    </source>
</reference>
<evidence type="ECO:0000259" key="1">
    <source>
        <dbReference type="Pfam" id="PF00675"/>
    </source>
</evidence>
<gene>
    <name evidence="3" type="ORF">JOD17_001744</name>
</gene>
<accession>A0ABS2PC73</accession>
<dbReference type="RefSeq" id="WP_204696994.1">
    <property type="nucleotide sequence ID" value="NZ_JAFBEC010000004.1"/>
</dbReference>
<dbReference type="NCBIfam" id="NF047421">
    <property type="entry name" value="YfmH_fam"/>
    <property type="match status" value="1"/>
</dbReference>
<dbReference type="Proteomes" id="UP000741863">
    <property type="component" value="Unassembled WGS sequence"/>
</dbReference>
<evidence type="ECO:0000313" key="3">
    <source>
        <dbReference type="EMBL" id="MBM7632650.1"/>
    </source>
</evidence>
<dbReference type="PANTHER" id="PTHR11851:SF134">
    <property type="entry name" value="ZINC-DEPENDENT PROTEASE"/>
    <property type="match status" value="1"/>
</dbReference>
<dbReference type="Gene3D" id="3.30.830.10">
    <property type="entry name" value="Metalloenzyme, LuxS/M16 peptidase-like"/>
    <property type="match status" value="2"/>
</dbReference>
<evidence type="ECO:0000313" key="4">
    <source>
        <dbReference type="Proteomes" id="UP000741863"/>
    </source>
</evidence>
<dbReference type="SUPFAM" id="SSF63411">
    <property type="entry name" value="LuxS/MPP-like metallohydrolase"/>
    <property type="match status" value="2"/>
</dbReference>
<sequence>MEKLHYEQLGETLYKETLDNGLKVYILPRHENNKTFSIFTTNYGSIDDQFTPMNEDEVVKVPDGIAHFLEHKLFEDEEGDVFDTFSRRGAQTNAFTSFTRTAYLFSSTSGVKDNVKTLIDFVQKPYFTKESVAKEQGIIEQEIRMYEDDADWRLFFGLIAALYEKSTVRVDIAGTVSSIQDITKDMLYQCYETFYHPSNMVLFIVGPVDPDEMLSLVKENQAGKTFKEQGEITRIYGDEPETSYKKEDTLHMNVQTPKVLLGFKEANDDYPLEGLSYELAMQMLLDIMFGPSSEAYEEMYREGIIDSSFSTDFTMERSFGFSAIGGDTKDPDALVKKVRETIRSYKQKALSEEEMAITKKRKIGSFLKQLNSSEFIATQFTRYEMNNDDLFEVVPKLEALTLDDLEKVLQRHFVDDHSSIMKVLPK</sequence>
<organism evidence="3 4">
    <name type="scientific">Geomicrobium sediminis</name>
    <dbReference type="NCBI Taxonomy" id="1347788"/>
    <lineage>
        <taxon>Bacteria</taxon>
        <taxon>Bacillati</taxon>
        <taxon>Bacillota</taxon>
        <taxon>Bacilli</taxon>
        <taxon>Bacillales</taxon>
        <taxon>Geomicrobium</taxon>
    </lineage>
</organism>
<protein>
    <submittedName>
        <fullName evidence="3">Zn-dependent peptidase</fullName>
    </submittedName>
</protein>
<keyword evidence="4" id="KW-1185">Reference proteome</keyword>
<dbReference type="InterPro" id="IPR007863">
    <property type="entry name" value="Peptidase_M16_C"/>
</dbReference>